<name>A0A6I3SNL6_HELMO</name>
<evidence type="ECO:0000313" key="1">
    <source>
        <dbReference type="EMBL" id="MTV50499.1"/>
    </source>
</evidence>
<reference evidence="1 2" key="1">
    <citation type="submission" date="2019-11" db="EMBL/GenBank/DDBJ databases">
        <title>Whole-genome sequence of a the green, strictly anaerobic photosynthetic bacterium Heliobacillus mobilis DSM 6151.</title>
        <authorList>
            <person name="Kyndt J.A."/>
            <person name="Meyer T.E."/>
        </authorList>
    </citation>
    <scope>NUCLEOTIDE SEQUENCE [LARGE SCALE GENOMIC DNA]</scope>
    <source>
        <strain evidence="1 2">DSM 6151</strain>
    </source>
</reference>
<gene>
    <name evidence="1" type="ORF">GJ688_16255</name>
</gene>
<sequence length="62" mass="7119">MRESLVDLTHEMGIDFDKFVEGIAKDRSDMEMAQEFGVPEGTVSHLKNHFFRYGINDVQGQD</sequence>
<dbReference type="OrthoDB" id="2084241at2"/>
<proteinExistence type="predicted"/>
<protein>
    <submittedName>
        <fullName evidence="1">Helix-turn-helix domain-containing protein</fullName>
    </submittedName>
</protein>
<dbReference type="AlphaFoldDB" id="A0A6I3SNL6"/>
<evidence type="ECO:0000313" key="2">
    <source>
        <dbReference type="Proteomes" id="UP000430670"/>
    </source>
</evidence>
<comment type="caution">
    <text evidence="1">The sequence shown here is derived from an EMBL/GenBank/DDBJ whole genome shotgun (WGS) entry which is preliminary data.</text>
</comment>
<organism evidence="1 2">
    <name type="scientific">Heliobacterium mobile</name>
    <name type="common">Heliobacillus mobilis</name>
    <dbReference type="NCBI Taxonomy" id="28064"/>
    <lineage>
        <taxon>Bacteria</taxon>
        <taxon>Bacillati</taxon>
        <taxon>Bacillota</taxon>
        <taxon>Clostridia</taxon>
        <taxon>Eubacteriales</taxon>
        <taxon>Heliobacteriaceae</taxon>
        <taxon>Heliobacterium</taxon>
    </lineage>
</organism>
<dbReference type="EMBL" id="WNKU01000026">
    <property type="protein sequence ID" value="MTV50499.1"/>
    <property type="molecule type" value="Genomic_DNA"/>
</dbReference>
<dbReference type="Proteomes" id="UP000430670">
    <property type="component" value="Unassembled WGS sequence"/>
</dbReference>
<keyword evidence="2" id="KW-1185">Reference proteome</keyword>
<accession>A0A6I3SNL6</accession>